<dbReference type="Gene3D" id="1.25.40.20">
    <property type="entry name" value="Ankyrin repeat-containing domain"/>
    <property type="match status" value="1"/>
</dbReference>
<dbReference type="InterPro" id="IPR029063">
    <property type="entry name" value="SAM-dependent_MTases_sf"/>
</dbReference>
<dbReference type="InterPro" id="IPR026480">
    <property type="entry name" value="RMT2_dom"/>
</dbReference>
<gene>
    <name evidence="6" type="ORF">SCLCIDRAFT_1212653</name>
</gene>
<keyword evidence="2" id="KW-0808">Transferase</keyword>
<dbReference type="Proteomes" id="UP000053989">
    <property type="component" value="Unassembled WGS sequence"/>
</dbReference>
<dbReference type="AlphaFoldDB" id="A0A0C3EAH5"/>
<sequence length="397" mass="44083">MAHTPSDPQEGQQVGDEFSDVEDIEDIEEINTLTELGTTLIQAILEREPLVNIQDLIDAGAPLWFQDNEGISPLYAAAYVANEKLVKIFLADGAVWNAVDNFGNTAGDIALSMNDEGIYNLIRDAGIRSELLLTALSSGSEPPQSSSSLIISDGDISAVGSTDAFLASNLQYTVDAHGQEICLLKLEDGSTVGVMMGWEREIMSRTVDELCSDHPRLEGGLRVLNVGFGLGIIDGFLQRLPKPPSLHVIIEAHPGVLAHIREQGWHQRPGVKIMEGKWQDVVQRKEFLDLGRFDVVYTDTFAENYYELYKFFMLLPNLMAGPEARFSFFNGLGATNALFYDVYSRVSECHLSNIGAHVSWSNVQVDGDRDKERWGETRKYFTQPLYHLPIAQLKQTV</sequence>
<dbReference type="GO" id="GO:0005634">
    <property type="term" value="C:nucleus"/>
    <property type="evidence" value="ECO:0007669"/>
    <property type="project" value="TreeGrafter"/>
</dbReference>
<evidence type="ECO:0000313" key="7">
    <source>
        <dbReference type="Proteomes" id="UP000053989"/>
    </source>
</evidence>
<dbReference type="Gene3D" id="3.40.50.150">
    <property type="entry name" value="Vaccinia Virus protein VP39"/>
    <property type="match status" value="1"/>
</dbReference>
<evidence type="ECO:0000256" key="2">
    <source>
        <dbReference type="ARBA" id="ARBA00022679"/>
    </source>
</evidence>
<dbReference type="SUPFAM" id="SSF53335">
    <property type="entry name" value="S-adenosyl-L-methionine-dependent methyltransferases"/>
    <property type="match status" value="1"/>
</dbReference>
<proteinExistence type="predicted"/>
<dbReference type="GO" id="GO:0005737">
    <property type="term" value="C:cytoplasm"/>
    <property type="evidence" value="ECO:0007669"/>
    <property type="project" value="TreeGrafter"/>
</dbReference>
<name>A0A0C3EAH5_9AGAM</name>
<dbReference type="InParanoid" id="A0A0C3EAH5"/>
<dbReference type="InterPro" id="IPR036770">
    <property type="entry name" value="Ankyrin_rpt-contain_sf"/>
</dbReference>
<evidence type="ECO:0000313" key="6">
    <source>
        <dbReference type="EMBL" id="KIM64981.1"/>
    </source>
</evidence>
<evidence type="ECO:0000259" key="5">
    <source>
        <dbReference type="PROSITE" id="PS51559"/>
    </source>
</evidence>
<dbReference type="PROSITE" id="PS50297">
    <property type="entry name" value="ANK_REP_REGION"/>
    <property type="match status" value="1"/>
</dbReference>
<protein>
    <recommendedName>
        <fullName evidence="5">RMT2 domain-containing protein</fullName>
    </recommendedName>
</protein>
<feature type="domain" description="RMT2" evidence="5">
    <location>
        <begin position="156"/>
        <end position="397"/>
    </location>
</feature>
<dbReference type="PROSITE" id="PS51559">
    <property type="entry name" value="SAM_RMT2"/>
    <property type="match status" value="1"/>
</dbReference>
<dbReference type="PANTHER" id="PTHR32379">
    <property type="entry name" value="GUANIDINOACETATE N-METHYLTRANSFERASE"/>
    <property type="match status" value="1"/>
</dbReference>
<evidence type="ECO:0000256" key="4">
    <source>
        <dbReference type="PROSITE-ProRule" id="PRU00023"/>
    </source>
</evidence>
<feature type="repeat" description="ANK" evidence="4">
    <location>
        <begin position="69"/>
        <end position="101"/>
    </location>
</feature>
<dbReference type="GO" id="GO:0019702">
    <property type="term" value="F:protein arginine N5-methyltransferase activity"/>
    <property type="evidence" value="ECO:0007669"/>
    <property type="project" value="TreeGrafter"/>
</dbReference>
<dbReference type="EMBL" id="KN822025">
    <property type="protein sequence ID" value="KIM64981.1"/>
    <property type="molecule type" value="Genomic_DNA"/>
</dbReference>
<dbReference type="InterPro" id="IPR051038">
    <property type="entry name" value="RMT2/GAMT_Mtase"/>
</dbReference>
<keyword evidence="4" id="KW-0040">ANK repeat</keyword>
<keyword evidence="3" id="KW-0949">S-adenosyl-L-methionine</keyword>
<accession>A0A0C3EAH5</accession>
<dbReference type="GO" id="GO:0032259">
    <property type="term" value="P:methylation"/>
    <property type="evidence" value="ECO:0007669"/>
    <property type="project" value="UniProtKB-KW"/>
</dbReference>
<evidence type="ECO:0000256" key="3">
    <source>
        <dbReference type="ARBA" id="ARBA00022691"/>
    </source>
</evidence>
<organism evidence="6 7">
    <name type="scientific">Scleroderma citrinum Foug A</name>
    <dbReference type="NCBI Taxonomy" id="1036808"/>
    <lineage>
        <taxon>Eukaryota</taxon>
        <taxon>Fungi</taxon>
        <taxon>Dikarya</taxon>
        <taxon>Basidiomycota</taxon>
        <taxon>Agaricomycotina</taxon>
        <taxon>Agaricomycetes</taxon>
        <taxon>Agaricomycetidae</taxon>
        <taxon>Boletales</taxon>
        <taxon>Sclerodermatineae</taxon>
        <taxon>Sclerodermataceae</taxon>
        <taxon>Scleroderma</taxon>
    </lineage>
</organism>
<keyword evidence="7" id="KW-1185">Reference proteome</keyword>
<dbReference type="OrthoDB" id="19014at2759"/>
<dbReference type="STRING" id="1036808.A0A0C3EAH5"/>
<dbReference type="FunCoup" id="A0A0C3EAH5">
    <property type="interactions" value="324"/>
</dbReference>
<dbReference type="HOGENOM" id="CLU_033831_1_0_1"/>
<keyword evidence="1" id="KW-0489">Methyltransferase</keyword>
<reference evidence="6 7" key="1">
    <citation type="submission" date="2014-04" db="EMBL/GenBank/DDBJ databases">
        <authorList>
            <consortium name="DOE Joint Genome Institute"/>
            <person name="Kuo A."/>
            <person name="Kohler A."/>
            <person name="Nagy L.G."/>
            <person name="Floudas D."/>
            <person name="Copeland A."/>
            <person name="Barry K.W."/>
            <person name="Cichocki N."/>
            <person name="Veneault-Fourrey C."/>
            <person name="LaButti K."/>
            <person name="Lindquist E.A."/>
            <person name="Lipzen A."/>
            <person name="Lundell T."/>
            <person name="Morin E."/>
            <person name="Murat C."/>
            <person name="Sun H."/>
            <person name="Tunlid A."/>
            <person name="Henrissat B."/>
            <person name="Grigoriev I.V."/>
            <person name="Hibbett D.S."/>
            <person name="Martin F."/>
            <person name="Nordberg H.P."/>
            <person name="Cantor M.N."/>
            <person name="Hua S.X."/>
        </authorList>
    </citation>
    <scope>NUCLEOTIDE SEQUENCE [LARGE SCALE GENOMIC DNA]</scope>
    <source>
        <strain evidence="6 7">Foug A</strain>
    </source>
</reference>
<dbReference type="PROSITE" id="PS50088">
    <property type="entry name" value="ANK_REPEAT"/>
    <property type="match status" value="1"/>
</dbReference>
<evidence type="ECO:0000256" key="1">
    <source>
        <dbReference type="ARBA" id="ARBA00022603"/>
    </source>
</evidence>
<dbReference type="SUPFAM" id="SSF48403">
    <property type="entry name" value="Ankyrin repeat"/>
    <property type="match status" value="1"/>
</dbReference>
<dbReference type="PANTHER" id="PTHR32379:SF1">
    <property type="entry name" value="GUANIDINOACETATE N-METHYLTRANSFERASE"/>
    <property type="match status" value="1"/>
</dbReference>
<reference evidence="7" key="2">
    <citation type="submission" date="2015-01" db="EMBL/GenBank/DDBJ databases">
        <title>Evolutionary Origins and Diversification of the Mycorrhizal Mutualists.</title>
        <authorList>
            <consortium name="DOE Joint Genome Institute"/>
            <consortium name="Mycorrhizal Genomics Consortium"/>
            <person name="Kohler A."/>
            <person name="Kuo A."/>
            <person name="Nagy L.G."/>
            <person name="Floudas D."/>
            <person name="Copeland A."/>
            <person name="Barry K.W."/>
            <person name="Cichocki N."/>
            <person name="Veneault-Fourrey C."/>
            <person name="LaButti K."/>
            <person name="Lindquist E.A."/>
            <person name="Lipzen A."/>
            <person name="Lundell T."/>
            <person name="Morin E."/>
            <person name="Murat C."/>
            <person name="Riley R."/>
            <person name="Ohm R."/>
            <person name="Sun H."/>
            <person name="Tunlid A."/>
            <person name="Henrissat B."/>
            <person name="Grigoriev I.V."/>
            <person name="Hibbett D.S."/>
            <person name="Martin F."/>
        </authorList>
    </citation>
    <scope>NUCLEOTIDE SEQUENCE [LARGE SCALE GENOMIC DNA]</scope>
    <source>
        <strain evidence="7">Foug A</strain>
    </source>
</reference>
<dbReference type="InterPro" id="IPR002110">
    <property type="entry name" value="Ankyrin_rpt"/>
</dbReference>